<evidence type="ECO:0000256" key="2">
    <source>
        <dbReference type="ARBA" id="ARBA00004922"/>
    </source>
</evidence>
<feature type="transmembrane region" description="Helical" evidence="12">
    <location>
        <begin position="120"/>
        <end position="138"/>
    </location>
</feature>
<comment type="catalytic activity">
    <reaction evidence="11">
        <text>an alpha-D-Man-(1-&gt;2)-alpha-D-Man-(1-&gt;2)-alpha-D-Man-(1-&gt;3)-[alpha-D-Man-(1-&gt;2)-alpha-D-Man-(1-&gt;3)-alpha-D-Man-(1-&gt;6)]-beta-D-Man-(1-&gt;4)-beta-D-GlcNAc-(1-&gt;4)-alpha-D-GlcNAc-diphospho-di-trans,poly-cis-dolichol + a di-trans,poly-cis-dolichyl beta-D-mannosyl phosphate = an alpha-D-Man-(1-&gt;2)-alpha-D-Man-(1-&gt;2)-alpha-D-Man-(1-&gt;3)-[alpha-D-Man-(1-&gt;2)-alpha-D-Man-(1-&gt;3)-[alpha-D-Man-(1-&gt;6)]-alpha-D-Man-(1-&gt;6)]-beta-D-Man-(1-&gt;4)-beta-D-GlcNAc-(1-&gt;4)-alpha-D-GlcNAc-diphospho-di-trans,poly-cis-dolichol + a di-trans,poly-cis-dolichyl phosphate + H(+)</text>
        <dbReference type="Rhea" id="RHEA:29535"/>
        <dbReference type="Rhea" id="RHEA-COMP:19498"/>
        <dbReference type="Rhea" id="RHEA-COMP:19501"/>
        <dbReference type="Rhea" id="RHEA-COMP:19518"/>
        <dbReference type="Rhea" id="RHEA-COMP:19519"/>
        <dbReference type="ChEBI" id="CHEBI:15378"/>
        <dbReference type="ChEBI" id="CHEBI:57683"/>
        <dbReference type="ChEBI" id="CHEBI:58211"/>
        <dbReference type="ChEBI" id="CHEBI:132517"/>
        <dbReference type="ChEBI" id="CHEBI:132519"/>
        <dbReference type="EC" id="2.4.1.260"/>
    </reaction>
    <physiologicalReaction direction="left-to-right" evidence="11">
        <dbReference type="Rhea" id="RHEA:29536"/>
    </physiologicalReaction>
</comment>
<feature type="transmembrane region" description="Helical" evidence="12">
    <location>
        <begin position="82"/>
        <end position="100"/>
    </location>
</feature>
<reference evidence="13 14" key="1">
    <citation type="journal article" date="2021" name="DNA Res.">
        <title>Genome analysis of Candida subhashii reveals its hybrid nature and dual mitochondrial genome conformations.</title>
        <authorList>
            <person name="Mixao V."/>
            <person name="Hegedusova E."/>
            <person name="Saus E."/>
            <person name="Pryszcz L.P."/>
            <person name="Cillingova A."/>
            <person name="Nosek J."/>
            <person name="Gabaldon T."/>
        </authorList>
    </citation>
    <scope>NUCLEOTIDE SEQUENCE [LARGE SCALE GENOMIC DNA]</scope>
    <source>
        <strain evidence="13 14">CBS 10753</strain>
    </source>
</reference>
<gene>
    <name evidence="13" type="ORF">J8A68_005284</name>
</gene>
<dbReference type="UniPathway" id="UPA00378"/>
<keyword evidence="5" id="KW-0808">Transferase</keyword>
<evidence type="ECO:0000256" key="4">
    <source>
        <dbReference type="ARBA" id="ARBA00022676"/>
    </source>
</evidence>
<comment type="pathway">
    <text evidence="2">Protein modification; protein glycosylation.</text>
</comment>
<feature type="transmembrane region" description="Helical" evidence="12">
    <location>
        <begin position="363"/>
        <end position="383"/>
    </location>
</feature>
<evidence type="ECO:0000256" key="12">
    <source>
        <dbReference type="RuleBase" id="RU363075"/>
    </source>
</evidence>
<organism evidence="13 14">
    <name type="scientific">[Candida] subhashii</name>
    <dbReference type="NCBI Taxonomy" id="561895"/>
    <lineage>
        <taxon>Eukaryota</taxon>
        <taxon>Fungi</taxon>
        <taxon>Dikarya</taxon>
        <taxon>Ascomycota</taxon>
        <taxon>Saccharomycotina</taxon>
        <taxon>Pichiomycetes</taxon>
        <taxon>Debaryomycetaceae</taxon>
        <taxon>Spathaspora</taxon>
    </lineage>
</organism>
<protein>
    <recommendedName>
        <fullName evidence="12">Mannosyltransferase</fullName>
        <ecNumber evidence="12">2.4.1.-</ecNumber>
    </recommendedName>
</protein>
<evidence type="ECO:0000256" key="9">
    <source>
        <dbReference type="ARBA" id="ARBA00023136"/>
    </source>
</evidence>
<dbReference type="PANTHER" id="PTHR22760:SF1">
    <property type="entry name" value="DOL-P-MAN:MAN(7)GLCNAC(2)-PP-DOL ALPHA-1,6-MANNOSYLTRANSFERASE"/>
    <property type="match status" value="1"/>
</dbReference>
<dbReference type="EMBL" id="JAGSYN010000241">
    <property type="protein sequence ID" value="KAG7661199.1"/>
    <property type="molecule type" value="Genomic_DNA"/>
</dbReference>
<accession>A0A8J5Q3L4</accession>
<dbReference type="OrthoDB" id="19039at2759"/>
<proteinExistence type="inferred from homology"/>
<dbReference type="PANTHER" id="PTHR22760">
    <property type="entry name" value="GLYCOSYLTRANSFERASE"/>
    <property type="match status" value="1"/>
</dbReference>
<dbReference type="GeneID" id="73472084"/>
<evidence type="ECO:0000313" key="13">
    <source>
        <dbReference type="EMBL" id="KAG7661199.1"/>
    </source>
</evidence>
<keyword evidence="6 12" id="KW-0812">Transmembrane</keyword>
<dbReference type="GO" id="GO:0005789">
    <property type="term" value="C:endoplasmic reticulum membrane"/>
    <property type="evidence" value="ECO:0007669"/>
    <property type="project" value="UniProtKB-SubCell"/>
</dbReference>
<evidence type="ECO:0000256" key="5">
    <source>
        <dbReference type="ARBA" id="ARBA00022679"/>
    </source>
</evidence>
<dbReference type="GO" id="GO:0052917">
    <property type="term" value="F:dol-P-Man:Man(7)GlcNAc(2)-PP-Dol alpha-1,6-mannosyltransferase activity"/>
    <property type="evidence" value="ECO:0007669"/>
    <property type="project" value="UniProtKB-EC"/>
</dbReference>
<feature type="transmembrane region" description="Helical" evidence="12">
    <location>
        <begin position="332"/>
        <end position="351"/>
    </location>
</feature>
<comment type="subcellular location">
    <subcellularLocation>
        <location evidence="1 12">Endoplasmic reticulum membrane</location>
        <topology evidence="1 12">Multi-pass membrane protein</topology>
    </subcellularLocation>
</comment>
<evidence type="ECO:0000256" key="3">
    <source>
        <dbReference type="ARBA" id="ARBA00007063"/>
    </source>
</evidence>
<sequence>MISPYTKVEESFNLQAIHDILNYGIYPQQLIIENYDHIKFPGVVPRTFIGSLIIAGLSQLVIKVDKFLTIDLLSSVGKDQLELQTIVRSIIGLVNIFMLLKLRDSINKISFKYKNKKSKYSIGFWYTILLMSQFHLLYYSSRTLPNFIVLPLVNYSISKLIVGDLSGLTWLAFCGIIFRLEIGLFAVIIALVSSIIFGQSNIFINIVYLAAGSLIGGLTSICIDSYFWNRLLIPELDSFIFNIIEGKSSQWGVEPWPAYFRHYLWQLFRPPIILLLALPGLINDPADNGTTTPTKTKTILNHPARNSLRILFISSLLYIIAMSFQPHKEWRFIIYTIPIFTLQAANGLTNIFHKTTNLMNKLLFLIIMAGILLSTILSIQMGYVSSFNYPGGNALQFTNNYITQNPSNSDTVIIHMDVPACMTGVSRFGEIHNNPNIKYDKTEDQTQLESLWNQFDFIITHDEKLDPKSWELIYTEPIFKGITIEPIVELLIAQSKDRSIIINLIKNIIDELVKGESNTLINLLRSTILTEDYLNVYKALTPHESTMHITPESTASEPQDIDPESLKKEINQQIDNLEESFSAMGQ</sequence>
<evidence type="ECO:0000256" key="6">
    <source>
        <dbReference type="ARBA" id="ARBA00022692"/>
    </source>
</evidence>
<dbReference type="InterPro" id="IPR005599">
    <property type="entry name" value="GPI_mannosylTrfase"/>
</dbReference>
<comment type="caution">
    <text evidence="13">The sequence shown here is derived from an EMBL/GenBank/DDBJ whole genome shotgun (WGS) entry which is preliminary data.</text>
</comment>
<comment type="function">
    <text evidence="10">Mannosyltransferase that operates in the biosynthetic pathway of dolichol-linked oligosaccharides, the glycan precursors employed in protein asparagine (N)-glycosylation. The assembly of dolichol-linked oligosaccharides begins on the cytosolic side of the endoplasmic reticulum membrane and finishes in its lumen. The sequential addition of sugars to dolichol pyrophosphate produces dolichol-linked oligosaccharides containing fourteen sugars, including two GlcNAcs, nine mannoses and three glucoses. Once assembled, the oligosaccharide is transferred from the lipid to nascent proteins by oligosaccharyltransferases. In the lumen of the endoplasmic reticulum, adds the eighth mannose residue in an alpha-1,6 linkage onto Man(7)GlcNAc(2)-PP-dolichol to produce Man(8)GlcNAc(2)-PP-dolichol.</text>
</comment>
<evidence type="ECO:0000256" key="8">
    <source>
        <dbReference type="ARBA" id="ARBA00022989"/>
    </source>
</evidence>
<keyword evidence="14" id="KW-1185">Reference proteome</keyword>
<evidence type="ECO:0000256" key="10">
    <source>
        <dbReference type="ARBA" id="ARBA00044721"/>
    </source>
</evidence>
<keyword evidence="4 12" id="KW-0328">Glycosyltransferase</keyword>
<keyword evidence="7 12" id="KW-0256">Endoplasmic reticulum</keyword>
<dbReference type="RefSeq" id="XP_049261432.1">
    <property type="nucleotide sequence ID" value="XM_049409333.1"/>
</dbReference>
<evidence type="ECO:0000256" key="1">
    <source>
        <dbReference type="ARBA" id="ARBA00004477"/>
    </source>
</evidence>
<evidence type="ECO:0000313" key="14">
    <source>
        <dbReference type="Proteomes" id="UP000694255"/>
    </source>
</evidence>
<feature type="transmembrane region" description="Helical" evidence="12">
    <location>
        <begin position="307"/>
        <end position="326"/>
    </location>
</feature>
<dbReference type="Pfam" id="PF03901">
    <property type="entry name" value="Glyco_transf_22"/>
    <property type="match status" value="1"/>
</dbReference>
<feature type="transmembrane region" description="Helical" evidence="12">
    <location>
        <begin position="202"/>
        <end position="223"/>
    </location>
</feature>
<dbReference type="GO" id="GO:0006487">
    <property type="term" value="P:protein N-linked glycosylation"/>
    <property type="evidence" value="ECO:0007669"/>
    <property type="project" value="TreeGrafter"/>
</dbReference>
<dbReference type="Proteomes" id="UP000694255">
    <property type="component" value="Unassembled WGS sequence"/>
</dbReference>
<dbReference type="EC" id="2.4.1.-" evidence="12"/>
<evidence type="ECO:0000256" key="7">
    <source>
        <dbReference type="ARBA" id="ARBA00022824"/>
    </source>
</evidence>
<keyword evidence="9 12" id="KW-0472">Membrane</keyword>
<dbReference type="AlphaFoldDB" id="A0A8J5Q3L4"/>
<comment type="similarity">
    <text evidence="3 12">Belongs to the glycosyltransferase 22 family.</text>
</comment>
<feature type="transmembrane region" description="Helical" evidence="12">
    <location>
        <begin position="43"/>
        <end position="62"/>
    </location>
</feature>
<evidence type="ECO:0000256" key="11">
    <source>
        <dbReference type="ARBA" id="ARBA00048899"/>
    </source>
</evidence>
<keyword evidence="8 12" id="KW-1133">Transmembrane helix</keyword>
<feature type="transmembrane region" description="Helical" evidence="12">
    <location>
        <begin position="169"/>
        <end position="196"/>
    </location>
</feature>
<name>A0A8J5Q3L4_9ASCO</name>